<sequence>MRRHSPIENMLIKVTGKLIEKYHNGACTIVAMNRISYYLVSECRRLW</sequence>
<evidence type="ECO:0000313" key="2">
    <source>
        <dbReference type="Proteomes" id="UP000812961"/>
    </source>
</evidence>
<accession>A0ABS7G9T8</accession>
<reference evidence="1 2" key="1">
    <citation type="submission" date="2021-08" db="EMBL/GenBank/DDBJ databases">
        <title>The genome sequence of Chitinophaga sp. B61.</title>
        <authorList>
            <person name="Zhang X."/>
        </authorList>
    </citation>
    <scope>NUCLEOTIDE SEQUENCE [LARGE SCALE GENOMIC DNA]</scope>
    <source>
        <strain evidence="1 2">B61</strain>
    </source>
</reference>
<organism evidence="1 2">
    <name type="scientific">Chitinophaga rhizophila</name>
    <dbReference type="NCBI Taxonomy" id="2866212"/>
    <lineage>
        <taxon>Bacteria</taxon>
        <taxon>Pseudomonadati</taxon>
        <taxon>Bacteroidota</taxon>
        <taxon>Chitinophagia</taxon>
        <taxon>Chitinophagales</taxon>
        <taxon>Chitinophagaceae</taxon>
        <taxon>Chitinophaga</taxon>
    </lineage>
</organism>
<dbReference type="EMBL" id="JAICCF010000001">
    <property type="protein sequence ID" value="MBW8683564.1"/>
    <property type="molecule type" value="Genomic_DNA"/>
</dbReference>
<dbReference type="Proteomes" id="UP000812961">
    <property type="component" value="Unassembled WGS sequence"/>
</dbReference>
<evidence type="ECO:0000313" key="1">
    <source>
        <dbReference type="EMBL" id="MBW8683564.1"/>
    </source>
</evidence>
<name>A0ABS7G9T8_9BACT</name>
<proteinExistence type="predicted"/>
<keyword evidence="2" id="KW-1185">Reference proteome</keyword>
<protein>
    <submittedName>
        <fullName evidence="1">Uncharacterized protein</fullName>
    </submittedName>
</protein>
<comment type="caution">
    <text evidence="1">The sequence shown here is derived from an EMBL/GenBank/DDBJ whole genome shotgun (WGS) entry which is preliminary data.</text>
</comment>
<gene>
    <name evidence="1" type="ORF">K1Y79_04390</name>
</gene>
<dbReference type="RefSeq" id="WP_220248779.1">
    <property type="nucleotide sequence ID" value="NZ_JAICCF010000001.1"/>
</dbReference>